<organism evidence="1 2">
    <name type="scientific">Brassica oleracea var. oleracea</name>
    <dbReference type="NCBI Taxonomy" id="109376"/>
    <lineage>
        <taxon>Eukaryota</taxon>
        <taxon>Viridiplantae</taxon>
        <taxon>Streptophyta</taxon>
        <taxon>Embryophyta</taxon>
        <taxon>Tracheophyta</taxon>
        <taxon>Spermatophyta</taxon>
        <taxon>Magnoliopsida</taxon>
        <taxon>eudicotyledons</taxon>
        <taxon>Gunneridae</taxon>
        <taxon>Pentapetalae</taxon>
        <taxon>rosids</taxon>
        <taxon>malvids</taxon>
        <taxon>Brassicales</taxon>
        <taxon>Brassicaceae</taxon>
        <taxon>Brassiceae</taxon>
        <taxon>Brassica</taxon>
    </lineage>
</organism>
<evidence type="ECO:0000313" key="2">
    <source>
        <dbReference type="Proteomes" id="UP000032141"/>
    </source>
</evidence>
<dbReference type="SMR" id="A0A0D3DQD4"/>
<evidence type="ECO:0000313" key="1">
    <source>
        <dbReference type="EnsemblPlants" id="Bo8g068480.1"/>
    </source>
</evidence>
<name>A0A0D3DQD4_BRAOL</name>
<dbReference type="Gramene" id="Bo8g068480.1">
    <property type="protein sequence ID" value="Bo8g068480.1"/>
    <property type="gene ID" value="Bo8g068480"/>
</dbReference>
<reference evidence="1 2" key="1">
    <citation type="journal article" date="2014" name="Genome Biol.">
        <title>Transcriptome and methylome profiling reveals relics of genome dominance in the mesopolyploid Brassica oleracea.</title>
        <authorList>
            <person name="Parkin I.A."/>
            <person name="Koh C."/>
            <person name="Tang H."/>
            <person name="Robinson S.J."/>
            <person name="Kagale S."/>
            <person name="Clarke W.E."/>
            <person name="Town C.D."/>
            <person name="Nixon J."/>
            <person name="Krishnakumar V."/>
            <person name="Bidwell S.L."/>
            <person name="Denoeud F."/>
            <person name="Belcram H."/>
            <person name="Links M.G."/>
            <person name="Just J."/>
            <person name="Clarke C."/>
            <person name="Bender T."/>
            <person name="Huebert T."/>
            <person name="Mason A.S."/>
            <person name="Pires J.C."/>
            <person name="Barker G."/>
            <person name="Moore J."/>
            <person name="Walley P.G."/>
            <person name="Manoli S."/>
            <person name="Batley J."/>
            <person name="Edwards D."/>
            <person name="Nelson M.N."/>
            <person name="Wang X."/>
            <person name="Paterson A.H."/>
            <person name="King G."/>
            <person name="Bancroft I."/>
            <person name="Chalhoub B."/>
            <person name="Sharpe A.G."/>
        </authorList>
    </citation>
    <scope>NUCLEOTIDE SEQUENCE</scope>
    <source>
        <strain evidence="1 2">cv. TO1000</strain>
    </source>
</reference>
<reference evidence="1" key="2">
    <citation type="submission" date="2015-03" db="UniProtKB">
        <authorList>
            <consortium name="EnsemblPlants"/>
        </authorList>
    </citation>
    <scope>IDENTIFICATION</scope>
</reference>
<protein>
    <submittedName>
        <fullName evidence="1">Uncharacterized protein</fullName>
    </submittedName>
</protein>
<keyword evidence="2" id="KW-1185">Reference proteome</keyword>
<dbReference type="HOGENOM" id="CLU_2323707_0_0_1"/>
<dbReference type="Proteomes" id="UP000032141">
    <property type="component" value="Chromosome C8"/>
</dbReference>
<dbReference type="AlphaFoldDB" id="A0A0D3DQD4"/>
<accession>A0A0D3DQD4</accession>
<sequence>MLNSLVLNETEEEVEEEFSNRRYITPRTTCQLGALSYLLWKWLLDGPLGGNESLHFQDLRYFLKLERLVGASIGSSQKNIGMGHSFMVGCEDSDQETFR</sequence>
<dbReference type="EnsemblPlants" id="Bo8g068480.1">
    <property type="protein sequence ID" value="Bo8g068480.1"/>
    <property type="gene ID" value="Bo8g068480"/>
</dbReference>
<proteinExistence type="predicted"/>